<keyword evidence="2" id="KW-1185">Reference proteome</keyword>
<sequence>MADPLSIAASIAGLISITVEAAKFLSPYVSAAKETPQVAAHVFSEIQSTQVILQGLQSLVTNFATVKTQHAALIGVNQVVTILTDGVLLFSELQSDLKSLPPKDEADEKIPIRARLQWARKEGSLNALIEF</sequence>
<dbReference type="Proteomes" id="UP001152130">
    <property type="component" value="Unassembled WGS sequence"/>
</dbReference>
<comment type="caution">
    <text evidence="1">The sequence shown here is derived from an EMBL/GenBank/DDBJ whole genome shotgun (WGS) entry which is preliminary data.</text>
</comment>
<evidence type="ECO:0008006" key="3">
    <source>
        <dbReference type="Google" id="ProtNLM"/>
    </source>
</evidence>
<dbReference type="EMBL" id="JAPDHF010000008">
    <property type="protein sequence ID" value="KAJ4014150.1"/>
    <property type="molecule type" value="Genomic_DNA"/>
</dbReference>
<gene>
    <name evidence="1" type="ORF">NW766_006402</name>
</gene>
<organism evidence="1 2">
    <name type="scientific">Fusarium irregulare</name>
    <dbReference type="NCBI Taxonomy" id="2494466"/>
    <lineage>
        <taxon>Eukaryota</taxon>
        <taxon>Fungi</taxon>
        <taxon>Dikarya</taxon>
        <taxon>Ascomycota</taxon>
        <taxon>Pezizomycotina</taxon>
        <taxon>Sordariomycetes</taxon>
        <taxon>Hypocreomycetidae</taxon>
        <taxon>Hypocreales</taxon>
        <taxon>Nectriaceae</taxon>
        <taxon>Fusarium</taxon>
        <taxon>Fusarium incarnatum-equiseti species complex</taxon>
    </lineage>
</organism>
<dbReference type="AlphaFoldDB" id="A0A9W8PPU9"/>
<protein>
    <recommendedName>
        <fullName evidence="3">Fungal N-terminal domain-containing protein</fullName>
    </recommendedName>
</protein>
<evidence type="ECO:0000313" key="1">
    <source>
        <dbReference type="EMBL" id="KAJ4014150.1"/>
    </source>
</evidence>
<name>A0A9W8PPU9_9HYPO</name>
<proteinExistence type="predicted"/>
<reference evidence="1" key="1">
    <citation type="submission" date="2022-10" db="EMBL/GenBank/DDBJ databases">
        <title>Fusarium specimens isolated from Avocado Roots.</title>
        <authorList>
            <person name="Stajich J."/>
            <person name="Roper C."/>
            <person name="Heimlech-Rivalta G."/>
        </authorList>
    </citation>
    <scope>NUCLEOTIDE SEQUENCE</scope>
    <source>
        <strain evidence="1">CF00143</strain>
    </source>
</reference>
<evidence type="ECO:0000313" key="2">
    <source>
        <dbReference type="Proteomes" id="UP001152130"/>
    </source>
</evidence>
<accession>A0A9W8PPU9</accession>